<dbReference type="Gramene" id="AET4Gv20247700.3">
    <property type="protein sequence ID" value="AET4Gv20247700.3"/>
    <property type="gene ID" value="AET4Gv20247700"/>
</dbReference>
<proteinExistence type="predicted"/>
<dbReference type="Gramene" id="AET4Gv20247700.7">
    <property type="protein sequence ID" value="AET4Gv20247700.7"/>
    <property type="gene ID" value="AET4Gv20247700"/>
</dbReference>
<reference evidence="2" key="1">
    <citation type="journal article" date="2014" name="Science">
        <title>Ancient hybridizations among the ancestral genomes of bread wheat.</title>
        <authorList>
            <consortium name="International Wheat Genome Sequencing Consortium,"/>
            <person name="Marcussen T."/>
            <person name="Sandve S.R."/>
            <person name="Heier L."/>
            <person name="Spannagl M."/>
            <person name="Pfeifer M."/>
            <person name="Jakobsen K.S."/>
            <person name="Wulff B.B."/>
            <person name="Steuernagel B."/>
            <person name="Mayer K.F."/>
            <person name="Olsen O.A."/>
        </authorList>
    </citation>
    <scope>NUCLEOTIDE SEQUENCE [LARGE SCALE GENOMIC DNA]</scope>
    <source>
        <strain evidence="2">cv. AL8/78</strain>
    </source>
</reference>
<dbReference type="EnsemblPlants" id="AET4Gv20247700.7">
    <property type="protein sequence ID" value="AET4Gv20247700.7"/>
    <property type="gene ID" value="AET4Gv20247700"/>
</dbReference>
<dbReference type="PANTHER" id="PTHR47482:SF5">
    <property type="entry name" value="FAR1 DOMAIN-CONTAINING PROTEIN"/>
    <property type="match status" value="1"/>
</dbReference>
<reference evidence="2" key="2">
    <citation type="journal article" date="2017" name="Nat. Plants">
        <title>The Aegilops tauschii genome reveals multiple impacts of transposons.</title>
        <authorList>
            <person name="Zhao G."/>
            <person name="Zou C."/>
            <person name="Li K."/>
            <person name="Wang K."/>
            <person name="Li T."/>
            <person name="Gao L."/>
            <person name="Zhang X."/>
            <person name="Wang H."/>
            <person name="Yang Z."/>
            <person name="Liu X."/>
            <person name="Jiang W."/>
            <person name="Mao L."/>
            <person name="Kong X."/>
            <person name="Jiao Y."/>
            <person name="Jia J."/>
        </authorList>
    </citation>
    <scope>NUCLEOTIDE SEQUENCE [LARGE SCALE GENOMIC DNA]</scope>
    <source>
        <strain evidence="2">cv. AL8/78</strain>
    </source>
</reference>
<dbReference type="EnsemblPlants" id="AET4Gv20247700.3">
    <property type="protein sequence ID" value="AET4Gv20247700.3"/>
    <property type="gene ID" value="AET4Gv20247700"/>
</dbReference>
<dbReference type="EnsemblPlants" id="AET4Gv20247700.1">
    <property type="protein sequence ID" value="AET4Gv20247700.1"/>
    <property type="gene ID" value="AET4Gv20247700"/>
</dbReference>
<reference evidence="1" key="4">
    <citation type="submission" date="2019-03" db="UniProtKB">
        <authorList>
            <consortium name="EnsemblPlants"/>
        </authorList>
    </citation>
    <scope>IDENTIFICATION</scope>
</reference>
<name>A0A453HNT5_AEGTS</name>
<accession>A0A453HNT5</accession>
<dbReference type="Proteomes" id="UP000015105">
    <property type="component" value="Chromosome 4D"/>
</dbReference>
<dbReference type="AlphaFoldDB" id="A0A453HNT5"/>
<dbReference type="Gramene" id="AET4Gv20247700.2">
    <property type="protein sequence ID" value="AET4Gv20247700.2"/>
    <property type="gene ID" value="AET4Gv20247700"/>
</dbReference>
<dbReference type="EnsemblPlants" id="AET4Gv20247700.2">
    <property type="protein sequence ID" value="AET4Gv20247700.2"/>
    <property type="gene ID" value="AET4Gv20247700"/>
</dbReference>
<dbReference type="EnsemblPlants" id="AET4Gv20247700.10">
    <property type="protein sequence ID" value="AET4Gv20247700.10"/>
    <property type="gene ID" value="AET4Gv20247700"/>
</dbReference>
<reference evidence="1" key="5">
    <citation type="journal article" date="2021" name="G3 (Bethesda)">
        <title>Aegilops tauschii genome assembly Aet v5.0 features greater sequence contiguity and improved annotation.</title>
        <authorList>
            <person name="Wang L."/>
            <person name="Zhu T."/>
            <person name="Rodriguez J.C."/>
            <person name="Deal K.R."/>
            <person name="Dubcovsky J."/>
            <person name="McGuire P.E."/>
            <person name="Lux T."/>
            <person name="Spannagl M."/>
            <person name="Mayer K.F.X."/>
            <person name="Baldrich P."/>
            <person name="Meyers B.C."/>
            <person name="Huo N."/>
            <person name="Gu Y.Q."/>
            <person name="Zhou H."/>
            <person name="Devos K.M."/>
            <person name="Bennetzen J.L."/>
            <person name="Unver T."/>
            <person name="Budak H."/>
            <person name="Gulick P.J."/>
            <person name="Galiba G."/>
            <person name="Kalapos B."/>
            <person name="Nelson D.R."/>
            <person name="Li P."/>
            <person name="You F.M."/>
            <person name="Luo M.C."/>
            <person name="Dvorak J."/>
        </authorList>
    </citation>
    <scope>NUCLEOTIDE SEQUENCE [LARGE SCALE GENOMIC DNA]</scope>
    <source>
        <strain evidence="1">cv. AL8/78</strain>
    </source>
</reference>
<reference evidence="1" key="3">
    <citation type="journal article" date="2017" name="Nature">
        <title>Genome sequence of the progenitor of the wheat D genome Aegilops tauschii.</title>
        <authorList>
            <person name="Luo M.C."/>
            <person name="Gu Y.Q."/>
            <person name="Puiu D."/>
            <person name="Wang H."/>
            <person name="Twardziok S.O."/>
            <person name="Deal K.R."/>
            <person name="Huo N."/>
            <person name="Zhu T."/>
            <person name="Wang L."/>
            <person name="Wang Y."/>
            <person name="McGuire P.E."/>
            <person name="Liu S."/>
            <person name="Long H."/>
            <person name="Ramasamy R.K."/>
            <person name="Rodriguez J.C."/>
            <person name="Van S.L."/>
            <person name="Yuan L."/>
            <person name="Wang Z."/>
            <person name="Xia Z."/>
            <person name="Xiao L."/>
            <person name="Anderson O.D."/>
            <person name="Ouyang S."/>
            <person name="Liang Y."/>
            <person name="Zimin A.V."/>
            <person name="Pertea G."/>
            <person name="Qi P."/>
            <person name="Bennetzen J.L."/>
            <person name="Dai X."/>
            <person name="Dawson M.W."/>
            <person name="Muller H.G."/>
            <person name="Kugler K."/>
            <person name="Rivarola-Duarte L."/>
            <person name="Spannagl M."/>
            <person name="Mayer K.F.X."/>
            <person name="Lu F.H."/>
            <person name="Bevan M.W."/>
            <person name="Leroy P."/>
            <person name="Li P."/>
            <person name="You F.M."/>
            <person name="Sun Q."/>
            <person name="Liu Z."/>
            <person name="Lyons E."/>
            <person name="Wicker T."/>
            <person name="Salzberg S.L."/>
            <person name="Devos K.M."/>
            <person name="Dvorak J."/>
        </authorList>
    </citation>
    <scope>NUCLEOTIDE SEQUENCE [LARGE SCALE GENOMIC DNA]</scope>
    <source>
        <strain evidence="1">cv. AL8/78</strain>
    </source>
</reference>
<evidence type="ECO:0000313" key="1">
    <source>
        <dbReference type="EnsemblPlants" id="AET4Gv20247700.7"/>
    </source>
</evidence>
<dbReference type="Gramene" id="AET4Gv20247700.10">
    <property type="protein sequence ID" value="AET4Gv20247700.10"/>
    <property type="gene ID" value="AET4Gv20247700"/>
</dbReference>
<organism evidence="1 2">
    <name type="scientific">Aegilops tauschii subsp. strangulata</name>
    <name type="common">Goatgrass</name>
    <dbReference type="NCBI Taxonomy" id="200361"/>
    <lineage>
        <taxon>Eukaryota</taxon>
        <taxon>Viridiplantae</taxon>
        <taxon>Streptophyta</taxon>
        <taxon>Embryophyta</taxon>
        <taxon>Tracheophyta</taxon>
        <taxon>Spermatophyta</taxon>
        <taxon>Magnoliopsida</taxon>
        <taxon>Liliopsida</taxon>
        <taxon>Poales</taxon>
        <taxon>Poaceae</taxon>
        <taxon>BOP clade</taxon>
        <taxon>Pooideae</taxon>
        <taxon>Triticodae</taxon>
        <taxon>Triticeae</taxon>
        <taxon>Triticinae</taxon>
        <taxon>Aegilops</taxon>
    </lineage>
</organism>
<dbReference type="PANTHER" id="PTHR47482">
    <property type="entry name" value="OS11G0632001 PROTEIN"/>
    <property type="match status" value="1"/>
</dbReference>
<sequence length="79" mass="9004">MENFPFTKQTSRNICGNISREQAEDDVLKVLDAFREIQAGDPDFSYRVLADSESKIKNIIRTNRKLNAHVLQAVHEASI</sequence>
<keyword evidence="2" id="KW-1185">Reference proteome</keyword>
<dbReference type="Gramene" id="AET4Gv20247700.1">
    <property type="protein sequence ID" value="AET4Gv20247700.1"/>
    <property type="gene ID" value="AET4Gv20247700"/>
</dbReference>
<evidence type="ECO:0000313" key="2">
    <source>
        <dbReference type="Proteomes" id="UP000015105"/>
    </source>
</evidence>
<protein>
    <submittedName>
        <fullName evidence="1">Uncharacterized protein</fullName>
    </submittedName>
</protein>